<dbReference type="Proteomes" id="UP000295444">
    <property type="component" value="Unassembled WGS sequence"/>
</dbReference>
<dbReference type="InterPro" id="IPR027383">
    <property type="entry name" value="Znf_put"/>
</dbReference>
<keyword evidence="6" id="KW-1185">Reference proteome</keyword>
<dbReference type="EMBL" id="SNXZ01000005">
    <property type="protein sequence ID" value="TDP94864.1"/>
    <property type="molecule type" value="Genomic_DNA"/>
</dbReference>
<proteinExistence type="predicted"/>
<keyword evidence="1" id="KW-0805">Transcription regulation</keyword>
<feature type="domain" description="Putative zinc-finger" evidence="4">
    <location>
        <begin position="16"/>
        <end position="43"/>
    </location>
</feature>
<evidence type="ECO:0000256" key="3">
    <source>
        <dbReference type="SAM" id="Phobius"/>
    </source>
</evidence>
<protein>
    <submittedName>
        <fullName evidence="5">Putative zinc finger protein</fullName>
    </submittedName>
</protein>
<gene>
    <name evidence="5" type="ORF">EV186_10596</name>
</gene>
<keyword evidence="3" id="KW-1133">Transmembrane helix</keyword>
<comment type="caution">
    <text evidence="5">The sequence shown here is derived from an EMBL/GenBank/DDBJ whole genome shotgun (WGS) entry which is preliminary data.</text>
</comment>
<evidence type="ECO:0000313" key="6">
    <source>
        <dbReference type="Proteomes" id="UP000295444"/>
    </source>
</evidence>
<evidence type="ECO:0000259" key="4">
    <source>
        <dbReference type="Pfam" id="PF13490"/>
    </source>
</evidence>
<dbReference type="Gene3D" id="1.10.10.1320">
    <property type="entry name" value="Anti-sigma factor, zinc-finger domain"/>
    <property type="match status" value="1"/>
</dbReference>
<dbReference type="OrthoDB" id="5185837at2"/>
<organism evidence="5 6">
    <name type="scientific">Labedaea rhizosphaerae</name>
    <dbReference type="NCBI Taxonomy" id="598644"/>
    <lineage>
        <taxon>Bacteria</taxon>
        <taxon>Bacillati</taxon>
        <taxon>Actinomycetota</taxon>
        <taxon>Actinomycetes</taxon>
        <taxon>Pseudonocardiales</taxon>
        <taxon>Pseudonocardiaceae</taxon>
        <taxon>Labedaea</taxon>
    </lineage>
</organism>
<keyword evidence="3" id="KW-0812">Transmembrane</keyword>
<keyword evidence="3" id="KW-0472">Membrane</keyword>
<reference evidence="5 6" key="1">
    <citation type="submission" date="2019-03" db="EMBL/GenBank/DDBJ databases">
        <title>Genomic Encyclopedia of Type Strains, Phase IV (KMG-IV): sequencing the most valuable type-strain genomes for metagenomic binning, comparative biology and taxonomic classification.</title>
        <authorList>
            <person name="Goeker M."/>
        </authorList>
    </citation>
    <scope>NUCLEOTIDE SEQUENCE [LARGE SCALE GENOMIC DNA]</scope>
    <source>
        <strain evidence="5 6">DSM 45361</strain>
    </source>
</reference>
<dbReference type="InterPro" id="IPR041916">
    <property type="entry name" value="Anti_sigma_zinc_sf"/>
</dbReference>
<evidence type="ECO:0000313" key="5">
    <source>
        <dbReference type="EMBL" id="TDP94864.1"/>
    </source>
</evidence>
<dbReference type="Pfam" id="PF13490">
    <property type="entry name" value="zf-HC2"/>
    <property type="match status" value="1"/>
</dbReference>
<evidence type="ECO:0000256" key="1">
    <source>
        <dbReference type="ARBA" id="ARBA00023015"/>
    </source>
</evidence>
<feature type="transmembrane region" description="Helical" evidence="3">
    <location>
        <begin position="92"/>
        <end position="115"/>
    </location>
</feature>
<evidence type="ECO:0000256" key="2">
    <source>
        <dbReference type="ARBA" id="ARBA00023163"/>
    </source>
</evidence>
<dbReference type="AlphaFoldDB" id="A0A4R6S6C6"/>
<sequence>MSTSPNDPTQHDRTVLGAYALGVLDQAEAREVSAHLSTCVDCQREVNELGQVRPLLDSVPPEAFLDGPPENDLVLQRALREVRREAPAQRNWGPVVLGLVAAVALAIAVGGGILIGRQTASTTVAGAPATTIPANARVATVTDPTTGATMKVTLVPKAGWVTVTAKVSGVPAGTKCLLQVVPRTGEAQLAGSWKVSPQGAREGTTLQGSALVDPAAVQSVRVVTTEGQTVVTVPV</sequence>
<accession>A0A4R6S6C6</accession>
<keyword evidence="2" id="KW-0804">Transcription</keyword>
<name>A0A4R6S6C6_LABRH</name>
<dbReference type="RefSeq" id="WP_133852283.1">
    <property type="nucleotide sequence ID" value="NZ_SNXZ01000005.1"/>
</dbReference>